<dbReference type="InterPro" id="IPR037359">
    <property type="entry name" value="NST/OST"/>
</dbReference>
<evidence type="ECO:0000256" key="1">
    <source>
        <dbReference type="ARBA" id="ARBA00022679"/>
    </source>
</evidence>
<sequence>MRCATLYALVAYATAQATAQDNYASLRRAARQSYGFGDARYASHPRRAAAGGEDAPRRRRRRRRPVQPDDPNVCESRSRAGVRRRAPKAAPLAWTDGVPAAEGLECVAAPAPGGGTRACCRATLARAELLADEYPAHFARIARSAARAEGVNLVTAATTWRCFPSLVIVGAQKSGSTALAVHLTRHPNIAFSRDKELHFFDKNESLCPGPLGYLLKFPARDELKATAEATPFYIASTEACTHMAAQLGRRATYVLIVREPVARAYSEYQMKHRRVQGQDGFEKALQAHAGAILRCVAEAGPRNATRGLRACAPSELQALAKFPQFAVSVGVQIARKAKAAKQAGGDDRSALYEWLKACFWVADEGTKEPLADLIGGGRGAARFDATQCFKEGTRERLGDLEAVMRDEVALFHDCARTHFSWMVPPSMDAAADLITKCVRVRTGISAQYLYRGLYAAQLQRCLRGGVVSSDIVVVDQDVLRRDPQRALDAVAHRLPRHTYEDLSDASLKAEMDRRWPDFEKNGWRLDAAYTAPMPEALRSDLARFFAPHNELLFDFAGRRFDWPSR</sequence>
<evidence type="ECO:0000313" key="8">
    <source>
        <dbReference type="EMBL" id="CAH0367222.1"/>
    </source>
</evidence>
<evidence type="ECO:0000256" key="5">
    <source>
        <dbReference type="SAM" id="MobiDB-lite"/>
    </source>
</evidence>
<proteinExistence type="predicted"/>
<evidence type="ECO:0000313" key="9">
    <source>
        <dbReference type="Proteomes" id="UP000789595"/>
    </source>
</evidence>
<protein>
    <recommendedName>
        <fullName evidence="7">Sulfotransferase domain-containing protein</fullName>
    </recommendedName>
</protein>
<keyword evidence="2" id="KW-0325">Glycoprotein</keyword>
<evidence type="ECO:0000256" key="4">
    <source>
        <dbReference type="PIRSR" id="PIRSR637359-2"/>
    </source>
</evidence>
<feature type="chain" id="PRO_5035221295" description="Sulfotransferase domain-containing protein" evidence="6">
    <location>
        <begin position="20"/>
        <end position="565"/>
    </location>
</feature>
<dbReference type="Gene3D" id="3.40.50.300">
    <property type="entry name" value="P-loop containing nucleotide triphosphate hydrolases"/>
    <property type="match status" value="2"/>
</dbReference>
<gene>
    <name evidence="8" type="ORF">PECAL_2P02360</name>
</gene>
<dbReference type="Pfam" id="PF00685">
    <property type="entry name" value="Sulfotransfer_1"/>
    <property type="match status" value="1"/>
</dbReference>
<dbReference type="InterPro" id="IPR027417">
    <property type="entry name" value="P-loop_NTPase"/>
</dbReference>
<feature type="domain" description="Sulfotransferase" evidence="7">
    <location>
        <begin position="165"/>
        <end position="273"/>
    </location>
</feature>
<feature type="binding site" evidence="4">
    <location>
        <position position="258"/>
    </location>
    <ligand>
        <name>3'-phosphoadenylyl sulfate</name>
        <dbReference type="ChEBI" id="CHEBI:58339"/>
    </ligand>
</feature>
<evidence type="ECO:0000256" key="2">
    <source>
        <dbReference type="ARBA" id="ARBA00023180"/>
    </source>
</evidence>
<dbReference type="EMBL" id="CAKKNE010000002">
    <property type="protein sequence ID" value="CAH0367222.1"/>
    <property type="molecule type" value="Genomic_DNA"/>
</dbReference>
<name>A0A8J2WT39_9STRA</name>
<reference evidence="8" key="1">
    <citation type="submission" date="2021-11" db="EMBL/GenBank/DDBJ databases">
        <authorList>
            <consortium name="Genoscope - CEA"/>
            <person name="William W."/>
        </authorList>
    </citation>
    <scope>NUCLEOTIDE SEQUENCE</scope>
</reference>
<keyword evidence="1" id="KW-0808">Transferase</keyword>
<accession>A0A8J2WT39</accession>
<evidence type="ECO:0000256" key="3">
    <source>
        <dbReference type="PIRSR" id="PIRSR637359-1"/>
    </source>
</evidence>
<keyword evidence="9" id="KW-1185">Reference proteome</keyword>
<feature type="signal peptide" evidence="6">
    <location>
        <begin position="1"/>
        <end position="19"/>
    </location>
</feature>
<evidence type="ECO:0000259" key="7">
    <source>
        <dbReference type="Pfam" id="PF00685"/>
    </source>
</evidence>
<dbReference type="PANTHER" id="PTHR10605:SF56">
    <property type="entry name" value="BIFUNCTIONAL HEPARAN SULFATE N-DEACETYLASE_N-SULFOTRANSFERASE"/>
    <property type="match status" value="1"/>
</dbReference>
<feature type="active site" description="For sulfotransferase activity" evidence="3">
    <location>
        <position position="173"/>
    </location>
</feature>
<feature type="binding site" evidence="4">
    <location>
        <position position="266"/>
    </location>
    <ligand>
        <name>3'-phosphoadenylyl sulfate</name>
        <dbReference type="ChEBI" id="CHEBI:58339"/>
    </ligand>
</feature>
<evidence type="ECO:0000256" key="6">
    <source>
        <dbReference type="SAM" id="SignalP"/>
    </source>
</evidence>
<organism evidence="8 9">
    <name type="scientific">Pelagomonas calceolata</name>
    <dbReference type="NCBI Taxonomy" id="35677"/>
    <lineage>
        <taxon>Eukaryota</taxon>
        <taxon>Sar</taxon>
        <taxon>Stramenopiles</taxon>
        <taxon>Ochrophyta</taxon>
        <taxon>Pelagophyceae</taxon>
        <taxon>Pelagomonadales</taxon>
        <taxon>Pelagomonadaceae</taxon>
        <taxon>Pelagomonas</taxon>
    </lineage>
</organism>
<dbReference type="SUPFAM" id="SSF52540">
    <property type="entry name" value="P-loop containing nucleoside triphosphate hydrolases"/>
    <property type="match status" value="2"/>
</dbReference>
<keyword evidence="6" id="KW-0732">Signal</keyword>
<dbReference type="AlphaFoldDB" id="A0A8J2WT39"/>
<feature type="region of interest" description="Disordered" evidence="5">
    <location>
        <begin position="45"/>
        <end position="88"/>
    </location>
</feature>
<dbReference type="Proteomes" id="UP000789595">
    <property type="component" value="Unassembled WGS sequence"/>
</dbReference>
<dbReference type="GO" id="GO:0008146">
    <property type="term" value="F:sulfotransferase activity"/>
    <property type="evidence" value="ECO:0007669"/>
    <property type="project" value="InterPro"/>
</dbReference>
<dbReference type="OrthoDB" id="202318at2759"/>
<comment type="caution">
    <text evidence="8">The sequence shown here is derived from an EMBL/GenBank/DDBJ whole genome shotgun (WGS) entry which is preliminary data.</text>
</comment>
<dbReference type="InterPro" id="IPR000863">
    <property type="entry name" value="Sulfotransferase_dom"/>
</dbReference>
<dbReference type="PANTHER" id="PTHR10605">
    <property type="entry name" value="HEPARAN SULFATE SULFOTRANSFERASE"/>
    <property type="match status" value="1"/>
</dbReference>